<protein>
    <submittedName>
        <fullName evidence="5">Extracellular solute-binding protein</fullName>
    </submittedName>
</protein>
<sequence length="480" mass="50389">MLTPHRAATRRTTAVLAAAAITGLTLAGCSASGESSDKVVITLAGPNQWNSQSDSFGQEWEDLIAAFEEAETGIEVKTTVLPLASFADTLTTQLAAGTAPELIFNQPQPAPDQVVALDDYLAEPNPYNADADSWLDEFNPNAYGDAQRDAKGQLYWVPFNLVIAGLFYNQEALDDAGVEAPIASIGDLIDACSALKDAGYTPLAMDNGSLGTGWTSETLLSSLLNKYGAEWNVFDAAGEPGTATSVTNKSLVKAILTGELDATKTPEVREAVSLLKEIFDNCATENWSGVAASGQFVGGQEFLAGDAAMAWGTNFAISNLADVDWEWSSMPFPSVTKTDTPLSDGSEARFGAVAGGTSYMIPATTKGEKLEAAVKFLQFASSPATNGDWVAATDTIPATSDASTASEGVGGLVTGEWAKPRLISIGSNSPKADSGSNLWEGYLLGTRTLDEQLAYIQTGWVGWAEEAVAEAGITEDWATQ</sequence>
<keyword evidence="3 4" id="KW-0732">Signal</keyword>
<dbReference type="PROSITE" id="PS01037">
    <property type="entry name" value="SBP_BACTERIAL_1"/>
    <property type="match status" value="1"/>
</dbReference>
<evidence type="ECO:0000313" key="6">
    <source>
        <dbReference type="Proteomes" id="UP001139354"/>
    </source>
</evidence>
<evidence type="ECO:0000313" key="5">
    <source>
        <dbReference type="EMBL" id="MCC2031510.1"/>
    </source>
</evidence>
<evidence type="ECO:0000256" key="1">
    <source>
        <dbReference type="ARBA" id="ARBA00008520"/>
    </source>
</evidence>
<accession>A0A9X1LT60</accession>
<dbReference type="EMBL" id="JAGTTN010000001">
    <property type="protein sequence ID" value="MCC2031510.1"/>
    <property type="molecule type" value="Genomic_DNA"/>
</dbReference>
<dbReference type="AlphaFoldDB" id="A0A9X1LT60"/>
<dbReference type="InterPro" id="IPR050490">
    <property type="entry name" value="Bact_solute-bd_prot1"/>
</dbReference>
<reference evidence="5" key="1">
    <citation type="submission" date="2021-04" db="EMBL/GenBank/DDBJ databases">
        <title>Microbacterium tenobrionis sp. nov. and Microbacterium allomyrinae sp. nov., isolated from larvae of Tenobrio molitor and Allomyrina dichotoma, respectively.</title>
        <authorList>
            <person name="Lee S.D."/>
        </authorList>
    </citation>
    <scope>NUCLEOTIDE SEQUENCE</scope>
    <source>
        <strain evidence="5">BWT-G7</strain>
    </source>
</reference>
<name>A0A9X1LT60_9MICO</name>
<dbReference type="InterPro" id="IPR006061">
    <property type="entry name" value="SBP_1_CS"/>
</dbReference>
<dbReference type="PROSITE" id="PS51257">
    <property type="entry name" value="PROKAR_LIPOPROTEIN"/>
    <property type="match status" value="1"/>
</dbReference>
<dbReference type="Proteomes" id="UP001139354">
    <property type="component" value="Unassembled WGS sequence"/>
</dbReference>
<keyword evidence="2" id="KW-0813">Transport</keyword>
<proteinExistence type="inferred from homology"/>
<comment type="caution">
    <text evidence="5">The sequence shown here is derived from an EMBL/GenBank/DDBJ whole genome shotgun (WGS) entry which is preliminary data.</text>
</comment>
<gene>
    <name evidence="5" type="ORF">KEC57_04855</name>
</gene>
<dbReference type="Gene3D" id="3.40.190.10">
    <property type="entry name" value="Periplasmic binding protein-like II"/>
    <property type="match status" value="1"/>
</dbReference>
<dbReference type="RefSeq" id="WP_229383389.1">
    <property type="nucleotide sequence ID" value="NZ_JAGTTN010000001.1"/>
</dbReference>
<dbReference type="InterPro" id="IPR006059">
    <property type="entry name" value="SBP"/>
</dbReference>
<dbReference type="GO" id="GO:0055085">
    <property type="term" value="P:transmembrane transport"/>
    <property type="evidence" value="ECO:0007669"/>
    <property type="project" value="InterPro"/>
</dbReference>
<evidence type="ECO:0000256" key="2">
    <source>
        <dbReference type="ARBA" id="ARBA00022448"/>
    </source>
</evidence>
<dbReference type="Pfam" id="PF01547">
    <property type="entry name" value="SBP_bac_1"/>
    <property type="match status" value="1"/>
</dbReference>
<evidence type="ECO:0000256" key="3">
    <source>
        <dbReference type="ARBA" id="ARBA00022729"/>
    </source>
</evidence>
<feature type="chain" id="PRO_5040824179" evidence="4">
    <location>
        <begin position="28"/>
        <end position="480"/>
    </location>
</feature>
<keyword evidence="6" id="KW-1185">Reference proteome</keyword>
<dbReference type="SUPFAM" id="SSF53850">
    <property type="entry name" value="Periplasmic binding protein-like II"/>
    <property type="match status" value="1"/>
</dbReference>
<feature type="signal peptide" evidence="4">
    <location>
        <begin position="1"/>
        <end position="27"/>
    </location>
</feature>
<dbReference type="PANTHER" id="PTHR43649">
    <property type="entry name" value="ARABINOSE-BINDING PROTEIN-RELATED"/>
    <property type="match status" value="1"/>
</dbReference>
<comment type="similarity">
    <text evidence="1">Belongs to the bacterial solute-binding protein 1 family.</text>
</comment>
<evidence type="ECO:0000256" key="4">
    <source>
        <dbReference type="SAM" id="SignalP"/>
    </source>
</evidence>
<organism evidence="5 6">
    <name type="scientific">Microbacterium allomyrinae</name>
    <dbReference type="NCBI Taxonomy" id="2830666"/>
    <lineage>
        <taxon>Bacteria</taxon>
        <taxon>Bacillati</taxon>
        <taxon>Actinomycetota</taxon>
        <taxon>Actinomycetes</taxon>
        <taxon>Micrococcales</taxon>
        <taxon>Microbacteriaceae</taxon>
        <taxon>Microbacterium</taxon>
    </lineage>
</organism>